<dbReference type="Pfam" id="PF02620">
    <property type="entry name" value="YceD"/>
    <property type="match status" value="1"/>
</dbReference>
<organism evidence="2 3">
    <name type="scientific">Reyranella soli</name>
    <dbReference type="NCBI Taxonomy" id="1230389"/>
    <lineage>
        <taxon>Bacteria</taxon>
        <taxon>Pseudomonadati</taxon>
        <taxon>Pseudomonadota</taxon>
        <taxon>Alphaproteobacteria</taxon>
        <taxon>Hyphomicrobiales</taxon>
        <taxon>Reyranellaceae</taxon>
        <taxon>Reyranella</taxon>
    </lineage>
</organism>
<dbReference type="AlphaFoldDB" id="A0A512NEF7"/>
<dbReference type="OrthoDB" id="8443793at2"/>
<feature type="region of interest" description="Disordered" evidence="1">
    <location>
        <begin position="104"/>
        <end position="127"/>
    </location>
</feature>
<comment type="caution">
    <text evidence="2">The sequence shown here is derived from an EMBL/GenBank/DDBJ whole genome shotgun (WGS) entry which is preliminary data.</text>
</comment>
<feature type="region of interest" description="Disordered" evidence="1">
    <location>
        <begin position="148"/>
        <end position="194"/>
    </location>
</feature>
<dbReference type="Proteomes" id="UP000321058">
    <property type="component" value="Unassembled WGS sequence"/>
</dbReference>
<dbReference type="EMBL" id="BKAJ01000077">
    <property type="protein sequence ID" value="GEP57312.1"/>
    <property type="molecule type" value="Genomic_DNA"/>
</dbReference>
<accession>A0A512NEF7</accession>
<name>A0A512NEF7_9HYPH</name>
<keyword evidence="3" id="KW-1185">Reference proteome</keyword>
<dbReference type="InterPro" id="IPR003772">
    <property type="entry name" value="YceD"/>
</dbReference>
<proteinExistence type="predicted"/>
<gene>
    <name evidence="2" type="ORF">RSO01_44780</name>
</gene>
<evidence type="ECO:0000313" key="2">
    <source>
        <dbReference type="EMBL" id="GEP57312.1"/>
    </source>
</evidence>
<evidence type="ECO:0000313" key="3">
    <source>
        <dbReference type="Proteomes" id="UP000321058"/>
    </source>
</evidence>
<evidence type="ECO:0000256" key="1">
    <source>
        <dbReference type="SAM" id="MobiDB-lite"/>
    </source>
</evidence>
<protein>
    <submittedName>
        <fullName evidence="2">Metal-binding protein</fullName>
    </submittedName>
</protein>
<reference evidence="2 3" key="1">
    <citation type="submission" date="2019-07" db="EMBL/GenBank/DDBJ databases">
        <title>Whole genome shotgun sequence of Reyranella soli NBRC 108950.</title>
        <authorList>
            <person name="Hosoyama A."/>
            <person name="Uohara A."/>
            <person name="Ohji S."/>
            <person name="Ichikawa N."/>
        </authorList>
    </citation>
    <scope>NUCLEOTIDE SEQUENCE [LARGE SCALE GENOMIC DNA]</scope>
    <source>
        <strain evidence="2 3">NBRC 108950</strain>
    </source>
</reference>
<sequence>MNQRAEINQKSELERVVDLDRMGPSGTALEIAPSDSERAALAKRFGFLSLPVFSARVTVDRLVGGQIVVEGRLRGRIVQACVLTLEPVNQDLDETFRIVFKPDMADDRDPESGEAVLNSQADAPEPLTGNMLDIGEIVAEQLSLAADPYPRRPGAKLEDVLPKPRHGGRKGQPEQRRHPFAGLAALRDKPRRGR</sequence>